<keyword evidence="2" id="KW-1185">Reference proteome</keyword>
<name>A0ACD4CD20_9BACI</name>
<reference evidence="1" key="1">
    <citation type="submission" date="2022-09" db="EMBL/GenBank/DDBJ databases">
        <title>Complete genome sequence of Rossellomorea vietnamensis strain RL-WG62, a newly isolated PGPR with the potential for plant salinity stress alleviation.</title>
        <authorList>
            <person name="Ren L."/>
            <person name="Wang G."/>
            <person name="Hu H."/>
        </authorList>
    </citation>
    <scope>NUCLEOTIDE SEQUENCE</scope>
    <source>
        <strain evidence="1">RL-WG62</strain>
    </source>
</reference>
<organism evidence="1 2">
    <name type="scientific">Rossellomorea vietnamensis</name>
    <dbReference type="NCBI Taxonomy" id="218284"/>
    <lineage>
        <taxon>Bacteria</taxon>
        <taxon>Bacillati</taxon>
        <taxon>Bacillota</taxon>
        <taxon>Bacilli</taxon>
        <taxon>Bacillales</taxon>
        <taxon>Bacillaceae</taxon>
        <taxon>Rossellomorea</taxon>
    </lineage>
</organism>
<proteinExistence type="predicted"/>
<dbReference type="Proteomes" id="UP001064027">
    <property type="component" value="Chromosome"/>
</dbReference>
<protein>
    <submittedName>
        <fullName evidence="1">Uncharacterized protein</fullName>
    </submittedName>
</protein>
<gene>
    <name evidence="1" type="ORF">N5C46_10450</name>
</gene>
<evidence type="ECO:0000313" key="1">
    <source>
        <dbReference type="EMBL" id="UXH46435.1"/>
    </source>
</evidence>
<sequence length="259" mass="30646">MVNKVNEFLNNFMEEKLELLCDELLSEKMKMKYGLHYHSYGISFENVFAELTFILMYEENSYELFQNHLFRMAYCLLERTPIKELTLLSMGISRKDVYAKEESLLQEISRRIIELANKKVLILLSLQSDEIYDIYIHQILEHIMAIPCGIANFEDYKIQSYWDEFCVIIQEGYDYHLGFFYEEIIDYILGVLRKVPIVELKLLYSGTDEVWDQGHQNPLSIHEGTYDSIANRMFNLISYIASSEHIDHILFPELEGIDE</sequence>
<accession>A0ACD4CD20</accession>
<evidence type="ECO:0000313" key="2">
    <source>
        <dbReference type="Proteomes" id="UP001064027"/>
    </source>
</evidence>
<dbReference type="EMBL" id="CP104558">
    <property type="protein sequence ID" value="UXH46435.1"/>
    <property type="molecule type" value="Genomic_DNA"/>
</dbReference>